<evidence type="ECO:0000313" key="5">
    <source>
        <dbReference type="Proteomes" id="UP001152872"/>
    </source>
</evidence>
<dbReference type="SUPFAM" id="SSF52172">
    <property type="entry name" value="CheY-like"/>
    <property type="match status" value="1"/>
</dbReference>
<keyword evidence="1 2" id="KW-0597">Phosphoprotein</keyword>
<feature type="modified residue" description="4-aspartylphosphate" evidence="2">
    <location>
        <position position="61"/>
    </location>
</feature>
<name>A0A9X4MBS6_9CYAN</name>
<dbReference type="InterPro" id="IPR001789">
    <property type="entry name" value="Sig_transdc_resp-reg_receiver"/>
</dbReference>
<reference evidence="4" key="1">
    <citation type="submission" date="2019-05" db="EMBL/GenBank/DDBJ databases">
        <title>Whole genome sequencing of Pseudanabaena catenata USMAC16.</title>
        <authorList>
            <person name="Khan Z."/>
            <person name="Omar W.M."/>
            <person name="Convey P."/>
            <person name="Merican F."/>
            <person name="Najimudin N."/>
        </authorList>
    </citation>
    <scope>NUCLEOTIDE SEQUENCE</scope>
    <source>
        <strain evidence="4">USMAC16</strain>
    </source>
</reference>
<keyword evidence="5" id="KW-1185">Reference proteome</keyword>
<feature type="domain" description="Response regulatory" evidence="3">
    <location>
        <begin position="11"/>
        <end position="128"/>
    </location>
</feature>
<dbReference type="SMART" id="SM00448">
    <property type="entry name" value="REC"/>
    <property type="match status" value="1"/>
</dbReference>
<dbReference type="GO" id="GO:0000160">
    <property type="term" value="P:phosphorelay signal transduction system"/>
    <property type="evidence" value="ECO:0007669"/>
    <property type="project" value="InterPro"/>
</dbReference>
<evidence type="ECO:0000256" key="1">
    <source>
        <dbReference type="ARBA" id="ARBA00022553"/>
    </source>
</evidence>
<dbReference type="PROSITE" id="PS50110">
    <property type="entry name" value="RESPONSE_REGULATORY"/>
    <property type="match status" value="1"/>
</dbReference>
<dbReference type="AlphaFoldDB" id="A0A9X4MBS6"/>
<proteinExistence type="predicted"/>
<accession>A0A9X4MBS6</accession>
<dbReference type="RefSeq" id="WP_009628328.1">
    <property type="nucleotide sequence ID" value="NZ_VBTY01000157.1"/>
</dbReference>
<evidence type="ECO:0000313" key="4">
    <source>
        <dbReference type="EMBL" id="MDG3496162.1"/>
    </source>
</evidence>
<dbReference type="InterPro" id="IPR050595">
    <property type="entry name" value="Bact_response_regulator"/>
</dbReference>
<dbReference type="Proteomes" id="UP001152872">
    <property type="component" value="Unassembled WGS sequence"/>
</dbReference>
<evidence type="ECO:0000256" key="2">
    <source>
        <dbReference type="PROSITE-ProRule" id="PRU00169"/>
    </source>
</evidence>
<dbReference type="EMBL" id="VBTY01000157">
    <property type="protein sequence ID" value="MDG3496162.1"/>
    <property type="molecule type" value="Genomic_DNA"/>
</dbReference>
<dbReference type="Gene3D" id="3.40.50.2300">
    <property type="match status" value="1"/>
</dbReference>
<dbReference type="PANTHER" id="PTHR44591:SF22">
    <property type="entry name" value="CHEY SUBFAMILY"/>
    <property type="match status" value="1"/>
</dbReference>
<dbReference type="PANTHER" id="PTHR44591">
    <property type="entry name" value="STRESS RESPONSE REGULATOR PROTEIN 1"/>
    <property type="match status" value="1"/>
</dbReference>
<gene>
    <name evidence="4" type="ORF">FEV09_16570</name>
</gene>
<organism evidence="4 5">
    <name type="scientific">Pseudanabaena catenata USMAC16</name>
    <dbReference type="NCBI Taxonomy" id="1855837"/>
    <lineage>
        <taxon>Bacteria</taxon>
        <taxon>Bacillati</taxon>
        <taxon>Cyanobacteriota</taxon>
        <taxon>Cyanophyceae</taxon>
        <taxon>Pseudanabaenales</taxon>
        <taxon>Pseudanabaenaceae</taxon>
        <taxon>Pseudanabaena</taxon>
    </lineage>
</organism>
<dbReference type="Pfam" id="PF00072">
    <property type="entry name" value="Response_reg"/>
    <property type="match status" value="1"/>
</dbReference>
<sequence>MNIQSTYTDKTILVIDDEAFICDILQTCLELLHGCRTVTTKSGKEALVLATEINPDLIILDIIMPNMDGFSFLQKLEANPQIAHIPVILLTSRADLTEPQAIAKLKVKGAIAKPFYPLKIFSEICRILGW</sequence>
<comment type="caution">
    <text evidence="4">The sequence shown here is derived from an EMBL/GenBank/DDBJ whole genome shotgun (WGS) entry which is preliminary data.</text>
</comment>
<protein>
    <submittedName>
        <fullName evidence="4">Response regulator</fullName>
    </submittedName>
</protein>
<dbReference type="InterPro" id="IPR011006">
    <property type="entry name" value="CheY-like_superfamily"/>
</dbReference>
<evidence type="ECO:0000259" key="3">
    <source>
        <dbReference type="PROSITE" id="PS50110"/>
    </source>
</evidence>